<evidence type="ECO:0000313" key="3">
    <source>
        <dbReference type="EMBL" id="MVT26289.1"/>
    </source>
</evidence>
<dbReference type="OrthoDB" id="2060945at2"/>
<feature type="domain" description="SGNH hydrolase-type esterase" evidence="2">
    <location>
        <begin position="173"/>
        <end position="376"/>
    </location>
</feature>
<evidence type="ECO:0000259" key="2">
    <source>
        <dbReference type="Pfam" id="PF13472"/>
    </source>
</evidence>
<organism evidence="3 4">
    <name type="scientific">Nesterenkonia alkaliphila</name>
    <dbReference type="NCBI Taxonomy" id="1463631"/>
    <lineage>
        <taxon>Bacteria</taxon>
        <taxon>Bacillati</taxon>
        <taxon>Actinomycetota</taxon>
        <taxon>Actinomycetes</taxon>
        <taxon>Micrococcales</taxon>
        <taxon>Micrococcaceae</taxon>
        <taxon>Nesterenkonia</taxon>
    </lineage>
</organism>
<proteinExistence type="predicted"/>
<dbReference type="AlphaFoldDB" id="A0A7K1UIK2"/>
<protein>
    <submittedName>
        <fullName evidence="3">Lipase</fullName>
    </submittedName>
</protein>
<dbReference type="Proteomes" id="UP000460157">
    <property type="component" value="Unassembled WGS sequence"/>
</dbReference>
<sequence>MIRTPITEELIHGAVELERTVRGLLPHRLTAASRAQLGGPVEPKVFSDPSGVRVRFRTAATSVELVTWPQKHLVPGGPVNHPPVYDIWCDGRLLAQSTAEGGTVITEDPSTGEVSSREEGPGVVVLPPLPAGQKTLEIWLPYQERAELVEIRSDAEVHPVPAAPGALRWVHHGSSISHGYDAVGAGHAWPAVAARTATAQGRPVELTNLGFAGNAMLDPFAARTIRELDADLITLKLGINVVNGDSHTLRSFAPALHGFLDTIRESRHRRTPLLVISPLWCGIHETTPGPVEAYEKHDDAGTLRRYFRAAGDPAGAAAGRLTLQTLRAELERIITQRAETDPHLHGLSGLALYGAQDAEALPLPDDLHPGHETHQLIGERFAEQLRAYL</sequence>
<dbReference type="InterPro" id="IPR036514">
    <property type="entry name" value="SGNH_hydro_sf"/>
</dbReference>
<evidence type="ECO:0000313" key="4">
    <source>
        <dbReference type="Proteomes" id="UP000460157"/>
    </source>
</evidence>
<dbReference type="Gene3D" id="2.60.120.260">
    <property type="entry name" value="Galactose-binding domain-like"/>
    <property type="match status" value="1"/>
</dbReference>
<name>A0A7K1UIK2_9MICC</name>
<comment type="caution">
    <text evidence="3">The sequence shown here is derived from an EMBL/GenBank/DDBJ whole genome shotgun (WGS) entry which is preliminary data.</text>
</comment>
<dbReference type="Pfam" id="PF13472">
    <property type="entry name" value="Lipase_GDSL_2"/>
    <property type="match status" value="1"/>
</dbReference>
<evidence type="ECO:0000256" key="1">
    <source>
        <dbReference type="SAM" id="MobiDB-lite"/>
    </source>
</evidence>
<gene>
    <name evidence="3" type="ORF">GNZ21_07955</name>
</gene>
<dbReference type="InterPro" id="IPR013830">
    <property type="entry name" value="SGNH_hydro"/>
</dbReference>
<reference evidence="3 4" key="1">
    <citation type="submission" date="2019-12" db="EMBL/GenBank/DDBJ databases">
        <title>Nesterenkonia muleiensis sp. nov., a novel actinobacterium isolated from sap of Populus euphratica.</title>
        <authorList>
            <person name="Wang R."/>
        </authorList>
    </citation>
    <scope>NUCLEOTIDE SEQUENCE [LARGE SCALE GENOMIC DNA]</scope>
    <source>
        <strain evidence="3 4">F10</strain>
    </source>
</reference>
<accession>A0A7K1UIK2</accession>
<dbReference type="Gene3D" id="3.40.50.1110">
    <property type="entry name" value="SGNH hydrolase"/>
    <property type="match status" value="1"/>
</dbReference>
<dbReference type="EMBL" id="WRPM01000057">
    <property type="protein sequence ID" value="MVT26289.1"/>
    <property type="molecule type" value="Genomic_DNA"/>
</dbReference>
<keyword evidence="4" id="KW-1185">Reference proteome</keyword>
<dbReference type="SUPFAM" id="SSF52266">
    <property type="entry name" value="SGNH hydrolase"/>
    <property type="match status" value="1"/>
</dbReference>
<feature type="region of interest" description="Disordered" evidence="1">
    <location>
        <begin position="103"/>
        <end position="122"/>
    </location>
</feature>